<evidence type="ECO:0000313" key="3">
    <source>
        <dbReference type="EMBL" id="OTQ48594.1"/>
    </source>
</evidence>
<gene>
    <name evidence="3" type="ORF">B6D06_09180</name>
</gene>
<name>A0A242NSS0_9GAMM</name>
<dbReference type="NCBIfam" id="TIGR00566">
    <property type="entry name" value="trpG_papA"/>
    <property type="match status" value="1"/>
</dbReference>
<dbReference type="InterPro" id="IPR017926">
    <property type="entry name" value="GATASE"/>
</dbReference>
<comment type="caution">
    <text evidence="3">The sequence shown here is derived from an EMBL/GenBank/DDBJ whole genome shotgun (WGS) entry which is preliminary data.</text>
</comment>
<dbReference type="GO" id="GO:0004049">
    <property type="term" value="F:anthranilate synthase activity"/>
    <property type="evidence" value="ECO:0007669"/>
    <property type="project" value="TreeGrafter"/>
</dbReference>
<keyword evidence="1" id="KW-0315">Glutamine amidotransferase</keyword>
<organism evidence="3 4">
    <name type="scientific">Gilliamella apis</name>
    <dbReference type="NCBI Taxonomy" id="1970738"/>
    <lineage>
        <taxon>Bacteria</taxon>
        <taxon>Pseudomonadati</taxon>
        <taxon>Pseudomonadota</taxon>
        <taxon>Gammaproteobacteria</taxon>
        <taxon>Orbales</taxon>
        <taxon>Orbaceae</taxon>
        <taxon>Gilliamella</taxon>
    </lineage>
</organism>
<dbReference type="FunFam" id="3.40.50.880:FF:000003">
    <property type="entry name" value="Anthranilate synthase component II"/>
    <property type="match status" value="1"/>
</dbReference>
<dbReference type="GO" id="GO:0005829">
    <property type="term" value="C:cytosol"/>
    <property type="evidence" value="ECO:0007669"/>
    <property type="project" value="TreeGrafter"/>
</dbReference>
<reference evidence="3 4" key="1">
    <citation type="submission" date="2017-03" db="EMBL/GenBank/DDBJ databases">
        <title>Comparative genomics of honeybee gut symbionts reveal geographically distinct and subgroup specific antibiotic resistance.</title>
        <authorList>
            <person name="Ludvigsen J."/>
            <person name="Porcellato D."/>
            <person name="Labee-Lund T.M."/>
            <person name="Amdam G.V."/>
            <person name="Rudi K."/>
        </authorList>
    </citation>
    <scope>NUCLEOTIDE SEQUENCE [LARGE SCALE GENOMIC DNA]</scope>
    <source>
        <strain evidence="3 4">A-4-12</strain>
    </source>
</reference>
<dbReference type="PANTHER" id="PTHR43418:SF4">
    <property type="entry name" value="MULTIFUNCTIONAL TRYPTOPHAN BIOSYNTHESIS PROTEIN"/>
    <property type="match status" value="1"/>
</dbReference>
<dbReference type="SUPFAM" id="SSF52317">
    <property type="entry name" value="Class I glutamine amidotransferase-like"/>
    <property type="match status" value="1"/>
</dbReference>
<sequence length="190" mass="20965">MILLIDNYDSFTFNIYDYLCRAGAEVMVIKNDEKSIDELKQLSFSKMVISPGPGIPDNAGISLSAINCFANHCPILGICLGHQAIAQYFGYSIVKAPVPMHGKIDEITHDEQGLFVGIKNPLSVVRYHSLIAQTNLPSNELPLIVTAKNRQGLIMGLRHKTLPIESVQFHPEAIKTEFGLKIISNFVNGN</sequence>
<dbReference type="InterPro" id="IPR029062">
    <property type="entry name" value="Class_I_gatase-like"/>
</dbReference>
<dbReference type="Pfam" id="PF00117">
    <property type="entry name" value="GATase"/>
    <property type="match status" value="1"/>
</dbReference>
<dbReference type="PRINTS" id="PR00097">
    <property type="entry name" value="ANTSNTHASEII"/>
</dbReference>
<dbReference type="Gene3D" id="3.40.50.880">
    <property type="match status" value="1"/>
</dbReference>
<evidence type="ECO:0000259" key="2">
    <source>
        <dbReference type="Pfam" id="PF00117"/>
    </source>
</evidence>
<dbReference type="EMBL" id="NASK01000101">
    <property type="protein sequence ID" value="OTQ48594.1"/>
    <property type="molecule type" value="Genomic_DNA"/>
</dbReference>
<dbReference type="Proteomes" id="UP000194968">
    <property type="component" value="Unassembled WGS sequence"/>
</dbReference>
<dbReference type="OrthoDB" id="9786812at2"/>
<evidence type="ECO:0000256" key="1">
    <source>
        <dbReference type="ARBA" id="ARBA00022962"/>
    </source>
</evidence>
<dbReference type="RefSeq" id="WP_065651581.1">
    <property type="nucleotide sequence ID" value="NZ_NASD01000013.1"/>
</dbReference>
<protein>
    <submittedName>
        <fullName evidence="3">Anthranilate/aminodeoxychorismate synthase component II</fullName>
    </submittedName>
</protein>
<dbReference type="PRINTS" id="PR00099">
    <property type="entry name" value="CPSGATASE"/>
</dbReference>
<dbReference type="PRINTS" id="PR00096">
    <property type="entry name" value="GATASE"/>
</dbReference>
<dbReference type="GO" id="GO:0000162">
    <property type="term" value="P:L-tryptophan biosynthetic process"/>
    <property type="evidence" value="ECO:0007669"/>
    <property type="project" value="TreeGrafter"/>
</dbReference>
<dbReference type="InterPro" id="IPR006221">
    <property type="entry name" value="TrpG/PapA_dom"/>
</dbReference>
<dbReference type="AlphaFoldDB" id="A0A242NSS0"/>
<proteinExistence type="predicted"/>
<evidence type="ECO:0000313" key="4">
    <source>
        <dbReference type="Proteomes" id="UP000194968"/>
    </source>
</evidence>
<dbReference type="InterPro" id="IPR050472">
    <property type="entry name" value="Anth_synth/Amidotransfase"/>
</dbReference>
<dbReference type="CDD" id="cd01743">
    <property type="entry name" value="GATase1_Anthranilate_Synthase"/>
    <property type="match status" value="1"/>
</dbReference>
<feature type="domain" description="Glutamine amidotransferase" evidence="2">
    <location>
        <begin position="3"/>
        <end position="187"/>
    </location>
</feature>
<dbReference type="PANTHER" id="PTHR43418">
    <property type="entry name" value="MULTIFUNCTIONAL TRYPTOPHAN BIOSYNTHESIS PROTEIN-RELATED"/>
    <property type="match status" value="1"/>
</dbReference>
<accession>A0A242NSS0</accession>
<dbReference type="PROSITE" id="PS51273">
    <property type="entry name" value="GATASE_TYPE_1"/>
    <property type="match status" value="1"/>
</dbReference>